<evidence type="ECO:0000256" key="5">
    <source>
        <dbReference type="ARBA" id="ARBA00022574"/>
    </source>
</evidence>
<feature type="region of interest" description="Disordered" evidence="15">
    <location>
        <begin position="561"/>
        <end position="622"/>
    </location>
</feature>
<dbReference type="PANTHER" id="PTHR10856">
    <property type="entry name" value="CORONIN"/>
    <property type="match status" value="1"/>
</dbReference>
<evidence type="ECO:0000256" key="3">
    <source>
        <dbReference type="ARBA" id="ARBA00022490"/>
    </source>
</evidence>
<dbReference type="Gene3D" id="2.130.10.10">
    <property type="entry name" value="YVTN repeat-like/Quinoprotein amine dehydrogenase"/>
    <property type="match status" value="1"/>
</dbReference>
<feature type="compositionally biased region" description="Basic and acidic residues" evidence="15">
    <location>
        <begin position="317"/>
        <end position="327"/>
    </location>
</feature>
<sequence length="1165" mass="130268">MGQKLEKLSEKDEESLDNSDLSEQTGDTQISEPVEQDDRQHQEDACSALHQNIGGIREINVSNLAGGQPGELAVTPARTDPQTGQPIRPPRMSTSGGWAGGDRQSAARTVGKSKTVLSPKEAREASHEKQRKVAAWTAMEGNQDISESDCNKFDPETKTRDLTASFNTPNEEDFVLLERDETWMPSEAENNVAPSHRSRTTEEKTHIHNDEQLHPPSRVRSGSFRRSSPPVCLNAEVTGSRCQLKGVSHAAHSETSASAKTVAHIRQEPPQDKSKNQGKEEDMSGFVATESCHQNKFAGAVSKRAKAGGAGSHLHSTRRDSSFDKVRNSHPQETPPLQHSDSPSMTLERRDSTSCPPRACDADREIANLKKETEPVCYSAVVTPPPLTHVLPQSSGSDLVSCNSTESMQTEKLRVKGPPPPVPRKPRNPFIKLKTAQLMTSGDVQRRGKDHLRSEERVKRRHTFHFNKDPQSSTPANQDMCLLWDERGTYTLPTNFRRLSADLSPWEQLSLEYMDEQYGDMIDYDYCIRMAQVPQEEEEAQSMDMLQRRMFLERRSRFKYPTSSSVRKNTHPFASTETLPIPDVPNHNQPQSQKCSLPPERVSLRSNSRSNSSLDLTDHSGDVGSYKPVAEIVKAVNQVQKQQVKADGPKAEVRLAEQSSSVKVSQMKNAFDVPKKSKVRPAEVQAPPKKDMMRRVVRQSKFRHVFGQAVRNDQCYDDIRVSRVTWDSSFCAVNPKFVAIIIEASGGGAFLVLPLHKTGRIDKAYPTVCGHTAPVLDIDWCPHNDLVIASGSEDCTVMVWQIPENGLENPLSEPVVVLEGHSKRVGIVSWHPTARNVLLSAGCDNQIIIWNVGSGQAMISLEDMHPDVIFSVSWSRNGSLLCTACKDKKVRVIDPRKRKIVAEKDKAHEGARPMRAIFLADGNIFTTGFSRMSERQLALWKSDNMDEPICVQEMDSSNGVLLPFYDPDTNIVYLCGKGDSSIRYFEITDEAPFVHYLNTFSTKEPQRGMGYMPKRGLDVNKCEIARFYKLHERKCEPIIMTVPRKSDLFQDDLYPDTASPDPALEADEWFAGKNGGPILISLRDGYVSTKSRDLKVVKPNVLESKPVTKAESVPTVQKHAPPQSSVKMEDKLEEVLREFKSLRDRVILQDRRIARLEEQVAKVAL</sequence>
<evidence type="ECO:0000256" key="15">
    <source>
        <dbReference type="SAM" id="MobiDB-lite"/>
    </source>
</evidence>
<dbReference type="InterPro" id="IPR015943">
    <property type="entry name" value="WD40/YVTN_repeat-like_dom_sf"/>
</dbReference>
<evidence type="ECO:0000256" key="14">
    <source>
        <dbReference type="SAM" id="Coils"/>
    </source>
</evidence>
<protein>
    <recommendedName>
        <fullName evidence="13">Coronin</fullName>
    </recommendedName>
</protein>
<feature type="compositionally biased region" description="Low complexity" evidence="15">
    <location>
        <begin position="248"/>
        <end position="259"/>
    </location>
</feature>
<evidence type="ECO:0000256" key="8">
    <source>
        <dbReference type="ARBA" id="ARBA00023203"/>
    </source>
</evidence>
<feature type="coiled-coil region" evidence="14">
    <location>
        <begin position="1125"/>
        <end position="1159"/>
    </location>
</feature>
<evidence type="ECO:0000313" key="17">
    <source>
        <dbReference type="Ensembl" id="ENSOMEP00000001518.1"/>
    </source>
</evidence>
<dbReference type="InterPro" id="IPR015048">
    <property type="entry name" value="DUF1899"/>
</dbReference>
<dbReference type="Proteomes" id="UP000261560">
    <property type="component" value="Unplaced"/>
</dbReference>
<feature type="region of interest" description="Disordered" evidence="15">
    <location>
        <begin position="1"/>
        <end position="232"/>
    </location>
</feature>
<evidence type="ECO:0000313" key="18">
    <source>
        <dbReference type="Proteomes" id="UP000261560"/>
    </source>
</evidence>
<feature type="repeat" description="WD" evidence="12">
    <location>
        <begin position="862"/>
        <end position="903"/>
    </location>
</feature>
<feature type="compositionally biased region" description="Polar residues" evidence="15">
    <location>
        <begin position="329"/>
        <end position="345"/>
    </location>
</feature>
<dbReference type="PANTHER" id="PTHR10856:SF24">
    <property type="entry name" value="CORONIN-1B"/>
    <property type="match status" value="1"/>
</dbReference>
<dbReference type="STRING" id="30732.ENSOMEP00000001518"/>
<comment type="function">
    <text evidence="10">Regulates leading edge dynamics and cell motility in fibroblasts. May be involved in cytokinesis and signal transduction.</text>
</comment>
<feature type="compositionally biased region" description="Basic and acidic residues" evidence="15">
    <location>
        <begin position="199"/>
        <end position="213"/>
    </location>
</feature>
<feature type="compositionally biased region" description="Basic and acidic residues" evidence="15">
    <location>
        <begin position="1"/>
        <end position="10"/>
    </location>
</feature>
<dbReference type="SMART" id="SM01166">
    <property type="entry name" value="DUF1899"/>
    <property type="match status" value="1"/>
</dbReference>
<dbReference type="FunFam" id="2.130.10.10:FF:000003">
    <property type="entry name" value="Coronin"/>
    <property type="match status" value="1"/>
</dbReference>
<evidence type="ECO:0000256" key="1">
    <source>
        <dbReference type="ARBA" id="ARBA00004529"/>
    </source>
</evidence>
<accession>A0A3B3B917</accession>
<comment type="subcellular location">
    <subcellularLocation>
        <location evidence="1">Cytoplasm</location>
        <location evidence="1">Cytoskeleton</location>
        <location evidence="1">Stress fiber</location>
    </subcellularLocation>
</comment>
<dbReference type="GO" id="GO:0051015">
    <property type="term" value="F:actin filament binding"/>
    <property type="evidence" value="ECO:0007669"/>
    <property type="project" value="TreeGrafter"/>
</dbReference>
<keyword evidence="8" id="KW-0009">Actin-binding</keyword>
<evidence type="ECO:0000256" key="9">
    <source>
        <dbReference type="ARBA" id="ARBA00023212"/>
    </source>
</evidence>
<evidence type="ECO:0000256" key="10">
    <source>
        <dbReference type="ARBA" id="ARBA00024891"/>
    </source>
</evidence>
<dbReference type="GO" id="GO:0016477">
    <property type="term" value="P:cell migration"/>
    <property type="evidence" value="ECO:0007669"/>
    <property type="project" value="TreeGrafter"/>
</dbReference>
<feature type="repeat" description="WD" evidence="12">
    <location>
        <begin position="768"/>
        <end position="802"/>
    </location>
</feature>
<evidence type="ECO:0000256" key="7">
    <source>
        <dbReference type="ARBA" id="ARBA00023054"/>
    </source>
</evidence>
<feature type="compositionally biased region" description="Low complexity" evidence="15">
    <location>
        <begin position="604"/>
        <end position="614"/>
    </location>
</feature>
<dbReference type="InterPro" id="IPR036322">
    <property type="entry name" value="WD40_repeat_dom_sf"/>
</dbReference>
<dbReference type="GO" id="GO:0007015">
    <property type="term" value="P:actin filament organization"/>
    <property type="evidence" value="ECO:0007669"/>
    <property type="project" value="TreeGrafter"/>
</dbReference>
<name>A0A3B3B917_ORYME</name>
<dbReference type="GO" id="GO:0001725">
    <property type="term" value="C:stress fiber"/>
    <property type="evidence" value="ECO:0007669"/>
    <property type="project" value="UniProtKB-SubCell"/>
</dbReference>
<dbReference type="PROSITE" id="PS50294">
    <property type="entry name" value="WD_REPEATS_REGION"/>
    <property type="match status" value="2"/>
</dbReference>
<dbReference type="InterPro" id="IPR019775">
    <property type="entry name" value="WD40_repeat_CS"/>
</dbReference>
<dbReference type="GeneTree" id="ENSGT00940000156488"/>
<keyword evidence="5 12" id="KW-0853">WD repeat</keyword>
<evidence type="ECO:0000256" key="2">
    <source>
        <dbReference type="ARBA" id="ARBA00009482"/>
    </source>
</evidence>
<dbReference type="SUPFAM" id="SSF50978">
    <property type="entry name" value="WD40 repeat-like"/>
    <property type="match status" value="1"/>
</dbReference>
<feature type="compositionally biased region" description="Polar residues" evidence="15">
    <location>
        <begin position="561"/>
        <end position="578"/>
    </location>
</feature>
<dbReference type="Pfam" id="PF00400">
    <property type="entry name" value="WD40"/>
    <property type="match status" value="3"/>
</dbReference>
<evidence type="ECO:0000256" key="13">
    <source>
        <dbReference type="RuleBase" id="RU280818"/>
    </source>
</evidence>
<keyword evidence="6 13" id="KW-0677">Repeat</keyword>
<dbReference type="PROSITE" id="PS00678">
    <property type="entry name" value="WD_REPEATS_1"/>
    <property type="match status" value="1"/>
</dbReference>
<feature type="region of interest" description="Disordered" evidence="15">
    <location>
        <begin position="407"/>
        <end position="428"/>
    </location>
</feature>
<dbReference type="PROSITE" id="PS50082">
    <property type="entry name" value="WD_REPEATS_2"/>
    <property type="match status" value="3"/>
</dbReference>
<dbReference type="Pfam" id="PF16300">
    <property type="entry name" value="WD40_4"/>
    <property type="match status" value="1"/>
</dbReference>
<feature type="compositionally biased region" description="Polar residues" evidence="15">
    <location>
        <begin position="18"/>
        <end position="31"/>
    </location>
</feature>
<organism evidence="17 18">
    <name type="scientific">Oryzias melastigma</name>
    <name type="common">Marine medaka</name>
    <dbReference type="NCBI Taxonomy" id="30732"/>
    <lineage>
        <taxon>Eukaryota</taxon>
        <taxon>Metazoa</taxon>
        <taxon>Chordata</taxon>
        <taxon>Craniata</taxon>
        <taxon>Vertebrata</taxon>
        <taxon>Euteleostomi</taxon>
        <taxon>Actinopterygii</taxon>
        <taxon>Neopterygii</taxon>
        <taxon>Teleostei</taxon>
        <taxon>Neoteleostei</taxon>
        <taxon>Acanthomorphata</taxon>
        <taxon>Ovalentaria</taxon>
        <taxon>Atherinomorphae</taxon>
        <taxon>Beloniformes</taxon>
        <taxon>Adrianichthyidae</taxon>
        <taxon>Oryziinae</taxon>
        <taxon>Oryzias</taxon>
    </lineage>
</organism>
<dbReference type="Pfam" id="PF08953">
    <property type="entry name" value="DUF1899"/>
    <property type="match status" value="1"/>
</dbReference>
<comment type="subunit">
    <text evidence="11">Forms homooligomers, but does not form complexes with the other coronins. Interacts with Arp2/3 complex components, including ACTR2, ARPC1B and ARPC2. Binds actin.</text>
</comment>
<evidence type="ECO:0000256" key="4">
    <source>
        <dbReference type="ARBA" id="ARBA00022553"/>
    </source>
</evidence>
<dbReference type="SMART" id="SM01167">
    <property type="entry name" value="DUF1900"/>
    <property type="match status" value="1"/>
</dbReference>
<evidence type="ECO:0000256" key="6">
    <source>
        <dbReference type="ARBA" id="ARBA00022737"/>
    </source>
</evidence>
<feature type="repeat" description="WD" evidence="12">
    <location>
        <begin position="818"/>
        <end position="860"/>
    </location>
</feature>
<feature type="compositionally biased region" description="Basic and acidic residues" evidence="15">
    <location>
        <begin position="265"/>
        <end position="282"/>
    </location>
</feature>
<reference evidence="17" key="1">
    <citation type="submission" date="2025-08" db="UniProtKB">
        <authorList>
            <consortium name="Ensembl"/>
        </authorList>
    </citation>
    <scope>IDENTIFICATION</scope>
</reference>
<feature type="domain" description="DUF1899" evidence="16">
    <location>
        <begin position="695"/>
        <end position="759"/>
    </location>
</feature>
<comment type="similarity">
    <text evidence="2 13">Belongs to the WD repeat coronin family.</text>
</comment>
<dbReference type="InterPro" id="IPR015505">
    <property type="entry name" value="Coronin"/>
</dbReference>
<feature type="compositionally biased region" description="Polar residues" evidence="15">
    <location>
        <begin position="586"/>
        <end position="595"/>
    </location>
</feature>
<dbReference type="AlphaFoldDB" id="A0A3B3B917"/>
<evidence type="ECO:0000259" key="16">
    <source>
        <dbReference type="SMART" id="SM01166"/>
    </source>
</evidence>
<reference evidence="17" key="2">
    <citation type="submission" date="2025-09" db="UniProtKB">
        <authorList>
            <consortium name="Ensembl"/>
        </authorList>
    </citation>
    <scope>IDENTIFICATION</scope>
</reference>
<keyword evidence="18" id="KW-1185">Reference proteome</keyword>
<dbReference type="PaxDb" id="30732-ENSOMEP00000001518"/>
<dbReference type="InterPro" id="IPR001680">
    <property type="entry name" value="WD40_rpt"/>
</dbReference>
<feature type="region of interest" description="Disordered" evidence="15">
    <location>
        <begin position="245"/>
        <end position="359"/>
    </location>
</feature>
<feature type="compositionally biased region" description="Basic and acidic residues" evidence="15">
    <location>
        <begin position="149"/>
        <end position="161"/>
    </location>
</feature>
<evidence type="ECO:0000256" key="11">
    <source>
        <dbReference type="ARBA" id="ARBA00046901"/>
    </source>
</evidence>
<evidence type="ECO:0000256" key="12">
    <source>
        <dbReference type="PROSITE-ProRule" id="PRU00221"/>
    </source>
</evidence>
<keyword evidence="4" id="KW-0597">Phosphoprotein</keyword>
<dbReference type="SMART" id="SM00320">
    <property type="entry name" value="WD40"/>
    <property type="match status" value="3"/>
</dbReference>
<proteinExistence type="inferred from homology"/>
<keyword evidence="9" id="KW-0206">Cytoskeleton</keyword>
<feature type="compositionally biased region" description="Low complexity" evidence="15">
    <location>
        <begin position="215"/>
        <end position="230"/>
    </location>
</feature>
<keyword evidence="7 14" id="KW-0175">Coiled coil</keyword>
<keyword evidence="3" id="KW-0963">Cytoplasm</keyword>
<dbReference type="Ensembl" id="ENSOMET00000014056.1">
    <property type="protein sequence ID" value="ENSOMEP00000001518.1"/>
    <property type="gene ID" value="ENSOMEG00000002413.1"/>
</dbReference>